<dbReference type="Pfam" id="PF00020">
    <property type="entry name" value="TNFR_c6"/>
    <property type="match status" value="1"/>
</dbReference>
<dbReference type="InterPro" id="IPR001368">
    <property type="entry name" value="TNFR/NGFR_Cys_rich_reg"/>
</dbReference>
<proteinExistence type="predicted"/>
<feature type="domain" description="TNFR-Cys" evidence="4">
    <location>
        <begin position="37"/>
        <end position="75"/>
    </location>
</feature>
<evidence type="ECO:0000256" key="1">
    <source>
        <dbReference type="PROSITE-ProRule" id="PRU00206"/>
    </source>
</evidence>
<feature type="compositionally biased region" description="Basic and acidic residues" evidence="2">
    <location>
        <begin position="237"/>
        <end position="255"/>
    </location>
</feature>
<sequence length="290" mass="34263">MIITSFFKFRVNKLLVKIKMKFMVLLILLPFCHGNNPCPKGTYQSTFSRLCLKCTQCSPHETVIRTCQSHRNTVCSPTSGNLFNHNSNDYNNQKKKKNHHFEEGKLHYFNDEYKEDILDNTLNYPALELAIKHDNTHKHHNSNGNKKYNDVKKKQRINDKFLKWDEDDDDDDDDDDDVYDGDEDSYEADDLDDVYQAKKHNNKKHREKLLKSNHHSHKEPHQHHNNLLDSVEEDDNNDSKSDEKDNLATILDKHAKSNWNTQKWKEDKVHKNENHKKNAARLAQLEDEKK</sequence>
<organism evidence="5">
    <name type="scientific">Triatoma infestans</name>
    <name type="common">Assassin bug</name>
    <dbReference type="NCBI Taxonomy" id="30076"/>
    <lineage>
        <taxon>Eukaryota</taxon>
        <taxon>Metazoa</taxon>
        <taxon>Ecdysozoa</taxon>
        <taxon>Arthropoda</taxon>
        <taxon>Hexapoda</taxon>
        <taxon>Insecta</taxon>
        <taxon>Pterygota</taxon>
        <taxon>Neoptera</taxon>
        <taxon>Paraneoptera</taxon>
        <taxon>Hemiptera</taxon>
        <taxon>Heteroptera</taxon>
        <taxon>Panheteroptera</taxon>
        <taxon>Cimicomorpha</taxon>
        <taxon>Reduviidae</taxon>
        <taxon>Triatominae</taxon>
        <taxon>Triatoma</taxon>
    </lineage>
</organism>
<feature type="non-terminal residue" evidence="5">
    <location>
        <position position="290"/>
    </location>
</feature>
<feature type="region of interest" description="Disordered" evidence="2">
    <location>
        <begin position="213"/>
        <end position="290"/>
    </location>
</feature>
<feature type="disulfide bond" evidence="1">
    <location>
        <begin position="54"/>
        <end position="67"/>
    </location>
</feature>
<keyword evidence="3" id="KW-0732">Signal</keyword>
<feature type="repeat" description="TNFR-Cys" evidence="1">
    <location>
        <begin position="37"/>
        <end position="75"/>
    </location>
</feature>
<evidence type="ECO:0000256" key="3">
    <source>
        <dbReference type="SAM" id="SignalP"/>
    </source>
</evidence>
<feature type="compositionally biased region" description="Acidic residues" evidence="2">
    <location>
        <begin position="165"/>
        <end position="193"/>
    </location>
</feature>
<feature type="region of interest" description="Disordered" evidence="2">
    <location>
        <begin position="162"/>
        <end position="195"/>
    </location>
</feature>
<feature type="chain" id="PRO_5007904757" description="TNFR-Cys domain-containing protein" evidence="3">
    <location>
        <begin position="35"/>
        <end position="290"/>
    </location>
</feature>
<dbReference type="EMBL" id="GEMB01003989">
    <property type="protein sequence ID" value="JAR99271.1"/>
    <property type="molecule type" value="Transcribed_RNA"/>
</dbReference>
<comment type="caution">
    <text evidence="1">Lacks conserved residue(s) required for the propagation of feature annotation.</text>
</comment>
<feature type="compositionally biased region" description="Basic residues" evidence="2">
    <location>
        <begin position="213"/>
        <end position="224"/>
    </location>
</feature>
<feature type="disulfide bond" evidence="1">
    <location>
        <begin position="57"/>
        <end position="75"/>
    </location>
</feature>
<feature type="signal peptide" evidence="3">
    <location>
        <begin position="1"/>
        <end position="34"/>
    </location>
</feature>
<dbReference type="SMART" id="SM00208">
    <property type="entry name" value="TNFR"/>
    <property type="match status" value="1"/>
</dbReference>
<reference evidence="5" key="1">
    <citation type="submission" date="2016-04" db="EMBL/GenBank/DDBJ databases">
        <authorList>
            <person name="Calderon-Fernandez G.M.Sr."/>
        </authorList>
    </citation>
    <scope>NUCLEOTIDE SEQUENCE</scope>
    <source>
        <strain evidence="5">Int1</strain>
        <tissue evidence="5">Integument</tissue>
    </source>
</reference>
<dbReference type="PROSITE" id="PS50050">
    <property type="entry name" value="TNFR_NGFR_2"/>
    <property type="match status" value="1"/>
</dbReference>
<dbReference type="PROSITE" id="PS00652">
    <property type="entry name" value="TNFR_NGFR_1"/>
    <property type="match status" value="1"/>
</dbReference>
<dbReference type="Gene3D" id="2.10.50.10">
    <property type="entry name" value="Tumor Necrosis Factor Receptor, subunit A, domain 2"/>
    <property type="match status" value="1"/>
</dbReference>
<reference evidence="5" key="2">
    <citation type="journal article" date="2017" name="J. Med. Entomol.">
        <title>Transcriptome Analysis of the Triatoma infestans (Hemiptera: Reduviidae) Integument.</title>
        <authorList>
            <person name="Calderon-Fernandez G.M."/>
            <person name="Moriconi D.E."/>
            <person name="Dulbecco A.B."/>
            <person name="Juarez M.P."/>
        </authorList>
    </citation>
    <scope>NUCLEOTIDE SEQUENCE</scope>
    <source>
        <strain evidence="5">Int1</strain>
        <tissue evidence="5">Integument</tissue>
    </source>
</reference>
<feature type="compositionally biased region" description="Basic and acidic residues" evidence="2">
    <location>
        <begin position="263"/>
        <end position="276"/>
    </location>
</feature>
<evidence type="ECO:0000313" key="5">
    <source>
        <dbReference type="EMBL" id="JAR99271.1"/>
    </source>
</evidence>
<accession>A0A170XVL4</accession>
<evidence type="ECO:0000256" key="2">
    <source>
        <dbReference type="SAM" id="MobiDB-lite"/>
    </source>
</evidence>
<keyword evidence="1" id="KW-1015">Disulfide bond</keyword>
<evidence type="ECO:0000259" key="4">
    <source>
        <dbReference type="PROSITE" id="PS50050"/>
    </source>
</evidence>
<name>A0A170XVL4_TRIIF</name>
<protein>
    <recommendedName>
        <fullName evidence="4">TNFR-Cys domain-containing protein</fullName>
    </recommendedName>
</protein>
<dbReference type="AlphaFoldDB" id="A0A170XVL4"/>